<reference evidence="1" key="1">
    <citation type="submission" date="2022-05" db="EMBL/GenBank/DDBJ databases">
        <title>The Musa troglodytarum L. genome provides insights into the mechanism of non-climacteric behaviour and enrichment of carotenoids.</title>
        <authorList>
            <person name="Wang J."/>
        </authorList>
    </citation>
    <scope>NUCLEOTIDE SEQUENCE</scope>
    <source>
        <tissue evidence="1">Leaf</tissue>
    </source>
</reference>
<name>A0A9E7JKN1_9LILI</name>
<evidence type="ECO:0000313" key="2">
    <source>
        <dbReference type="Proteomes" id="UP001055439"/>
    </source>
</evidence>
<organism evidence="1 2">
    <name type="scientific">Musa troglodytarum</name>
    <name type="common">fe'i banana</name>
    <dbReference type="NCBI Taxonomy" id="320322"/>
    <lineage>
        <taxon>Eukaryota</taxon>
        <taxon>Viridiplantae</taxon>
        <taxon>Streptophyta</taxon>
        <taxon>Embryophyta</taxon>
        <taxon>Tracheophyta</taxon>
        <taxon>Spermatophyta</taxon>
        <taxon>Magnoliopsida</taxon>
        <taxon>Liliopsida</taxon>
        <taxon>Zingiberales</taxon>
        <taxon>Musaceae</taxon>
        <taxon>Musa</taxon>
    </lineage>
</organism>
<sequence>MVSARRNHSGNVERFFARAVSCRLVWSFSCDRFALSDHSKHAGFRQTPVSNQQVSMTKKKKKKGFSFLSHFEDTVIS</sequence>
<accession>A0A9E7JKN1</accession>
<proteinExistence type="predicted"/>
<gene>
    <name evidence="1" type="ORF">MUK42_23316</name>
</gene>
<dbReference type="EMBL" id="CP097503">
    <property type="protein sequence ID" value="URD84224.1"/>
    <property type="molecule type" value="Genomic_DNA"/>
</dbReference>
<protein>
    <submittedName>
        <fullName evidence="1">Uncharacterized protein</fullName>
    </submittedName>
</protein>
<dbReference type="AlphaFoldDB" id="A0A9E7JKN1"/>
<evidence type="ECO:0000313" key="1">
    <source>
        <dbReference type="EMBL" id="URD84224.1"/>
    </source>
</evidence>
<keyword evidence="2" id="KW-1185">Reference proteome</keyword>
<dbReference type="Proteomes" id="UP001055439">
    <property type="component" value="Chromosome 10"/>
</dbReference>